<evidence type="ECO:0000313" key="3">
    <source>
        <dbReference type="Proteomes" id="UP000279275"/>
    </source>
</evidence>
<keyword evidence="1" id="KW-0812">Transmembrane</keyword>
<sequence>MGVIAAERIKLTSTRSPWWCSAIVAALGLGFAALFAYLANNQLHHPPKGNEQPLLLTPDIAASGVEGFGVMVLMIMAALMVTSEYRFGIIRTTFQATPNRVLVILTKAGLAGLLSAVLTGVLAALSFGIAKAMGGDAATLSLHLDTAGQWRSMYGIPIYAFLASVLAVAVGVLVRQSAAAISIVVLWPLLIEGLLGNIGSFGDTVKPFLPFANAARFLAADNARTSAHWHWGAWGGLAYFTFVVAVVLAAALYSVRERDA</sequence>
<dbReference type="EMBL" id="RFFH01000002">
    <property type="protein sequence ID" value="RMI34329.1"/>
    <property type="molecule type" value="Genomic_DNA"/>
</dbReference>
<feature type="transmembrane region" description="Helical" evidence="1">
    <location>
        <begin position="101"/>
        <end position="134"/>
    </location>
</feature>
<dbReference type="AlphaFoldDB" id="A0A3M2L9P8"/>
<dbReference type="OrthoDB" id="4336046at2"/>
<organism evidence="2 3">
    <name type="scientific">Nocardia stercoris</name>
    <dbReference type="NCBI Taxonomy" id="2483361"/>
    <lineage>
        <taxon>Bacteria</taxon>
        <taxon>Bacillati</taxon>
        <taxon>Actinomycetota</taxon>
        <taxon>Actinomycetes</taxon>
        <taxon>Mycobacteriales</taxon>
        <taxon>Nocardiaceae</taxon>
        <taxon>Nocardia</taxon>
    </lineage>
</organism>
<comment type="caution">
    <text evidence="2">The sequence shown here is derived from an EMBL/GenBank/DDBJ whole genome shotgun (WGS) entry which is preliminary data.</text>
</comment>
<protein>
    <submittedName>
        <fullName evidence="2">ABC transporter permease</fullName>
    </submittedName>
</protein>
<reference evidence="2 3" key="1">
    <citation type="submission" date="2018-10" db="EMBL/GenBank/DDBJ databases">
        <title>Isolation from cow dung.</title>
        <authorList>
            <person name="Ling L."/>
        </authorList>
    </citation>
    <scope>NUCLEOTIDE SEQUENCE [LARGE SCALE GENOMIC DNA]</scope>
    <source>
        <strain evidence="2 3">NEAU-LL90</strain>
    </source>
</reference>
<accession>A0A3M2L9P8</accession>
<keyword evidence="3" id="KW-1185">Reference proteome</keyword>
<dbReference type="RefSeq" id="WP_122187252.1">
    <property type="nucleotide sequence ID" value="NZ_RFFH01000002.1"/>
</dbReference>
<feature type="transmembrane region" description="Helical" evidence="1">
    <location>
        <begin position="231"/>
        <end position="255"/>
    </location>
</feature>
<keyword evidence="1" id="KW-0472">Membrane</keyword>
<feature type="transmembrane region" description="Helical" evidence="1">
    <location>
        <begin position="18"/>
        <end position="40"/>
    </location>
</feature>
<feature type="transmembrane region" description="Helical" evidence="1">
    <location>
        <begin position="154"/>
        <end position="174"/>
    </location>
</feature>
<dbReference type="Proteomes" id="UP000279275">
    <property type="component" value="Unassembled WGS sequence"/>
</dbReference>
<name>A0A3M2L9P8_9NOCA</name>
<gene>
    <name evidence="2" type="ORF">EBN03_08045</name>
</gene>
<feature type="transmembrane region" description="Helical" evidence="1">
    <location>
        <begin position="181"/>
        <end position="201"/>
    </location>
</feature>
<feature type="transmembrane region" description="Helical" evidence="1">
    <location>
        <begin position="60"/>
        <end position="81"/>
    </location>
</feature>
<evidence type="ECO:0000313" key="2">
    <source>
        <dbReference type="EMBL" id="RMI34329.1"/>
    </source>
</evidence>
<keyword evidence="1" id="KW-1133">Transmembrane helix</keyword>
<proteinExistence type="predicted"/>
<evidence type="ECO:0000256" key="1">
    <source>
        <dbReference type="SAM" id="Phobius"/>
    </source>
</evidence>